<dbReference type="Pfam" id="PF08245">
    <property type="entry name" value="Mur_ligase_M"/>
    <property type="match status" value="1"/>
</dbReference>
<dbReference type="InterPro" id="IPR036615">
    <property type="entry name" value="Mur_ligase_C_dom_sf"/>
</dbReference>
<organism evidence="11 12">
    <name type="scientific">Gimesia chilikensis</name>
    <dbReference type="NCBI Taxonomy" id="2605989"/>
    <lineage>
        <taxon>Bacteria</taxon>
        <taxon>Pseudomonadati</taxon>
        <taxon>Planctomycetota</taxon>
        <taxon>Planctomycetia</taxon>
        <taxon>Planctomycetales</taxon>
        <taxon>Planctomycetaceae</taxon>
        <taxon>Gimesia</taxon>
    </lineage>
</organism>
<comment type="catalytic activity">
    <reaction evidence="7 8">
        <text>UDP-N-acetyl-alpha-D-muramoyl-L-alanine + D-glutamate + ATP = UDP-N-acetyl-alpha-D-muramoyl-L-alanyl-D-glutamate + ADP + phosphate + H(+)</text>
        <dbReference type="Rhea" id="RHEA:16429"/>
        <dbReference type="ChEBI" id="CHEBI:15378"/>
        <dbReference type="ChEBI" id="CHEBI:29986"/>
        <dbReference type="ChEBI" id="CHEBI:30616"/>
        <dbReference type="ChEBI" id="CHEBI:43474"/>
        <dbReference type="ChEBI" id="CHEBI:83898"/>
        <dbReference type="ChEBI" id="CHEBI:83900"/>
        <dbReference type="ChEBI" id="CHEBI:456216"/>
        <dbReference type="EC" id="6.3.2.9"/>
    </reaction>
</comment>
<keyword evidence="4 7" id="KW-0436">Ligase</keyword>
<dbReference type="GO" id="GO:0051301">
    <property type="term" value="P:cell division"/>
    <property type="evidence" value="ECO:0007669"/>
    <property type="project" value="UniProtKB-KW"/>
</dbReference>
<evidence type="ECO:0000256" key="7">
    <source>
        <dbReference type="HAMAP-Rule" id="MF_00639"/>
    </source>
</evidence>
<dbReference type="GO" id="GO:0008360">
    <property type="term" value="P:regulation of cell shape"/>
    <property type="evidence" value="ECO:0007669"/>
    <property type="project" value="UniProtKB-KW"/>
</dbReference>
<keyword evidence="7 8" id="KW-0573">Peptidoglycan synthesis</keyword>
<accession>A0A517PPD7</accession>
<dbReference type="NCBIfam" id="TIGR01087">
    <property type="entry name" value="murD"/>
    <property type="match status" value="1"/>
</dbReference>
<dbReference type="Pfam" id="PF21799">
    <property type="entry name" value="MurD-like_N"/>
    <property type="match status" value="1"/>
</dbReference>
<dbReference type="GO" id="GO:0008764">
    <property type="term" value="F:UDP-N-acetylmuramoylalanine-D-glutamate ligase activity"/>
    <property type="evidence" value="ECO:0007669"/>
    <property type="project" value="UniProtKB-UniRule"/>
</dbReference>
<dbReference type="HAMAP" id="MF_00639">
    <property type="entry name" value="MurD"/>
    <property type="match status" value="1"/>
</dbReference>
<keyword evidence="12" id="KW-1185">Reference proteome</keyword>
<dbReference type="Pfam" id="PF02875">
    <property type="entry name" value="Mur_ligase_C"/>
    <property type="match status" value="1"/>
</dbReference>
<proteinExistence type="inferred from homology"/>
<reference evidence="11 12" key="1">
    <citation type="submission" date="2019-02" db="EMBL/GenBank/DDBJ databases">
        <title>Deep-cultivation of Planctomycetes and their phenomic and genomic characterization uncovers novel biology.</title>
        <authorList>
            <person name="Wiegand S."/>
            <person name="Jogler M."/>
            <person name="Boedeker C."/>
            <person name="Pinto D."/>
            <person name="Vollmers J."/>
            <person name="Rivas-Marin E."/>
            <person name="Kohn T."/>
            <person name="Peeters S.H."/>
            <person name="Heuer A."/>
            <person name="Rast P."/>
            <person name="Oberbeckmann S."/>
            <person name="Bunk B."/>
            <person name="Jeske O."/>
            <person name="Meyerdierks A."/>
            <person name="Storesund J.E."/>
            <person name="Kallscheuer N."/>
            <person name="Luecker S."/>
            <person name="Lage O.M."/>
            <person name="Pohl T."/>
            <person name="Merkel B.J."/>
            <person name="Hornburger P."/>
            <person name="Mueller R.-W."/>
            <person name="Bruemmer F."/>
            <person name="Labrenz M."/>
            <person name="Spormann A.M."/>
            <person name="Op den Camp H."/>
            <person name="Overmann J."/>
            <person name="Amann R."/>
            <person name="Jetten M.S.M."/>
            <person name="Mascher T."/>
            <person name="Medema M.H."/>
            <person name="Devos D.P."/>
            <person name="Kaster A.-K."/>
            <person name="Ovreas L."/>
            <person name="Rohde M."/>
            <person name="Galperin M.Y."/>
            <person name="Jogler C."/>
        </authorList>
    </citation>
    <scope>NUCLEOTIDE SEQUENCE [LARGE SCALE GENOMIC DNA]</scope>
    <source>
        <strain evidence="11 12">HG66A1</strain>
    </source>
</reference>
<feature type="domain" description="Mur ligase central" evidence="10">
    <location>
        <begin position="125"/>
        <end position="298"/>
    </location>
</feature>
<evidence type="ECO:0000256" key="2">
    <source>
        <dbReference type="ARBA" id="ARBA00004752"/>
    </source>
</evidence>
<evidence type="ECO:0000313" key="11">
    <source>
        <dbReference type="EMBL" id="QDT21233.1"/>
    </source>
</evidence>
<keyword evidence="7 8" id="KW-0961">Cell wall biogenesis/degradation</keyword>
<dbReference type="InterPro" id="IPR005762">
    <property type="entry name" value="MurD"/>
</dbReference>
<dbReference type="Proteomes" id="UP000320421">
    <property type="component" value="Chromosome"/>
</dbReference>
<dbReference type="AlphaFoldDB" id="A0A517PPD7"/>
<dbReference type="GO" id="GO:0005737">
    <property type="term" value="C:cytoplasm"/>
    <property type="evidence" value="ECO:0007669"/>
    <property type="project" value="UniProtKB-SubCell"/>
</dbReference>
<dbReference type="GO" id="GO:0005524">
    <property type="term" value="F:ATP binding"/>
    <property type="evidence" value="ECO:0007669"/>
    <property type="project" value="UniProtKB-UniRule"/>
</dbReference>
<evidence type="ECO:0000259" key="9">
    <source>
        <dbReference type="Pfam" id="PF02875"/>
    </source>
</evidence>
<dbReference type="InterPro" id="IPR004101">
    <property type="entry name" value="Mur_ligase_C"/>
</dbReference>
<comment type="function">
    <text evidence="7 8">Cell wall formation. Catalyzes the addition of glutamate to the nucleotide precursor UDP-N-acetylmuramoyl-L-alanine (UMA).</text>
</comment>
<keyword evidence="6 7" id="KW-0067">ATP-binding</keyword>
<sequence>MSLIPFHIQNQNLQDRRVTVLGLGRFGGGIAVTRFLADQGAQITVLDNLSASELEQSHQQLADIQGIRYFLGEKTQELPATDLLVLNPAIPPQHPLLAQAEREQIPVTSEIELFWQLNPAPIVGVTGSNGKSTTTAMIHSVFSESGSTCWLGGNIGVSLLPQVEQIQPTDWVILELSSFQLHGLDRLQLSPQLAVVTNFSANHLDWHQSLEHYRHAKQTISRWQTADETTIINGDDPDLRNWDYPGNVLRFGSDAALNTDVLVQEQGFHVDQFEGIFQPQLSVPGSHNRLNAAAAITAGLCIDLEPATIQRGLERFQGLPHRLQFIGEHAGRRFYNDSLATTPESAICALGAFESGKIIALAGGYDKQVDLTPFSRELLSRTKATALMGDTGVKLAGLMSSLRVEAQSFATSVISEPQDSFENAFDWAWQQSAPGDVILLSPGCASYGWFANFQERGARFETLFQNLANAANT</sequence>
<keyword evidence="7 8" id="KW-0133">Cell shape</keyword>
<evidence type="ECO:0000256" key="5">
    <source>
        <dbReference type="ARBA" id="ARBA00022741"/>
    </source>
</evidence>
<gene>
    <name evidence="7 11" type="primary">murD</name>
    <name evidence="11" type="ORF">HG66A1_30320</name>
</gene>
<comment type="pathway">
    <text evidence="2 7 8">Cell wall biogenesis; peptidoglycan biosynthesis.</text>
</comment>
<keyword evidence="3 7" id="KW-0963">Cytoplasm</keyword>
<dbReference type="SUPFAM" id="SSF51984">
    <property type="entry name" value="MurCD N-terminal domain"/>
    <property type="match status" value="1"/>
</dbReference>
<dbReference type="GO" id="GO:0009252">
    <property type="term" value="P:peptidoglycan biosynthetic process"/>
    <property type="evidence" value="ECO:0007669"/>
    <property type="project" value="UniProtKB-UniRule"/>
</dbReference>
<dbReference type="PANTHER" id="PTHR43692">
    <property type="entry name" value="UDP-N-ACETYLMURAMOYLALANINE--D-GLUTAMATE LIGASE"/>
    <property type="match status" value="1"/>
</dbReference>
<keyword evidence="5 7" id="KW-0547">Nucleotide-binding</keyword>
<keyword evidence="7 8" id="KW-0131">Cell cycle</keyword>
<evidence type="ECO:0000259" key="10">
    <source>
        <dbReference type="Pfam" id="PF08245"/>
    </source>
</evidence>
<evidence type="ECO:0000256" key="4">
    <source>
        <dbReference type="ARBA" id="ARBA00022598"/>
    </source>
</evidence>
<name>A0A517PPD7_9PLAN</name>
<keyword evidence="7 8" id="KW-0132">Cell division</keyword>
<evidence type="ECO:0000256" key="8">
    <source>
        <dbReference type="RuleBase" id="RU003664"/>
    </source>
</evidence>
<evidence type="ECO:0000256" key="6">
    <source>
        <dbReference type="ARBA" id="ARBA00022840"/>
    </source>
</evidence>
<comment type="subcellular location">
    <subcellularLocation>
        <location evidence="1 7 8">Cytoplasm</location>
    </subcellularLocation>
</comment>
<dbReference type="Gene3D" id="3.40.1190.10">
    <property type="entry name" value="Mur-like, catalytic domain"/>
    <property type="match status" value="1"/>
</dbReference>
<dbReference type="PANTHER" id="PTHR43692:SF1">
    <property type="entry name" value="UDP-N-ACETYLMURAMOYLALANINE--D-GLUTAMATE LIGASE"/>
    <property type="match status" value="1"/>
</dbReference>
<dbReference type="GO" id="GO:0071555">
    <property type="term" value="P:cell wall organization"/>
    <property type="evidence" value="ECO:0007669"/>
    <property type="project" value="UniProtKB-KW"/>
</dbReference>
<dbReference type="Gene3D" id="3.40.50.720">
    <property type="entry name" value="NAD(P)-binding Rossmann-like Domain"/>
    <property type="match status" value="1"/>
</dbReference>
<dbReference type="RefSeq" id="WP_145185226.1">
    <property type="nucleotide sequence ID" value="NZ_CP036266.1"/>
</dbReference>
<dbReference type="Gene3D" id="3.90.190.20">
    <property type="entry name" value="Mur ligase, C-terminal domain"/>
    <property type="match status" value="1"/>
</dbReference>
<dbReference type="OrthoDB" id="9809796at2"/>
<feature type="domain" description="Mur ligase C-terminal" evidence="9">
    <location>
        <begin position="321"/>
        <end position="442"/>
    </location>
</feature>
<protein>
    <recommendedName>
        <fullName evidence="7 8">UDP-N-acetylmuramoylalanine--D-glutamate ligase</fullName>
        <ecNumber evidence="7 8">6.3.2.9</ecNumber>
    </recommendedName>
    <alternativeName>
        <fullName evidence="7">D-glutamic acid-adding enzyme</fullName>
    </alternativeName>
    <alternativeName>
        <fullName evidence="7">UDP-N-acetylmuramoyl-L-alanyl-D-glutamate synthetase</fullName>
    </alternativeName>
</protein>
<dbReference type="InterPro" id="IPR013221">
    <property type="entry name" value="Mur_ligase_cen"/>
</dbReference>
<dbReference type="SUPFAM" id="SSF53623">
    <property type="entry name" value="MurD-like peptide ligases, catalytic domain"/>
    <property type="match status" value="1"/>
</dbReference>
<evidence type="ECO:0000256" key="1">
    <source>
        <dbReference type="ARBA" id="ARBA00004496"/>
    </source>
</evidence>
<dbReference type="InterPro" id="IPR036565">
    <property type="entry name" value="Mur-like_cat_sf"/>
</dbReference>
<comment type="similarity">
    <text evidence="7">Belongs to the MurCDEF family.</text>
</comment>
<dbReference type="EMBL" id="CP036266">
    <property type="protein sequence ID" value="QDT21233.1"/>
    <property type="molecule type" value="Genomic_DNA"/>
</dbReference>
<evidence type="ECO:0000313" key="12">
    <source>
        <dbReference type="Proteomes" id="UP000320421"/>
    </source>
</evidence>
<dbReference type="SUPFAM" id="SSF53244">
    <property type="entry name" value="MurD-like peptide ligases, peptide-binding domain"/>
    <property type="match status" value="1"/>
</dbReference>
<dbReference type="UniPathway" id="UPA00219"/>
<dbReference type="EC" id="6.3.2.9" evidence="7 8"/>
<evidence type="ECO:0000256" key="3">
    <source>
        <dbReference type="ARBA" id="ARBA00022490"/>
    </source>
</evidence>
<feature type="binding site" evidence="7">
    <location>
        <begin position="127"/>
        <end position="133"/>
    </location>
    <ligand>
        <name>ATP</name>
        <dbReference type="ChEBI" id="CHEBI:30616"/>
    </ligand>
</feature>